<dbReference type="InterPro" id="IPR017455">
    <property type="entry name" value="Znf_FYVE-rel"/>
</dbReference>
<dbReference type="InterPro" id="IPR013083">
    <property type="entry name" value="Znf_RING/FYVE/PHD"/>
</dbReference>
<evidence type="ECO:0000256" key="4">
    <source>
        <dbReference type="PROSITE-ProRule" id="PRU00091"/>
    </source>
</evidence>
<protein>
    <submittedName>
        <fullName evidence="8">Abscission/NoCut checkpoint regulator</fullName>
    </submittedName>
</protein>
<dbReference type="GO" id="GO:0005813">
    <property type="term" value="C:centrosome"/>
    <property type="evidence" value="ECO:0007669"/>
    <property type="project" value="TreeGrafter"/>
</dbReference>
<dbReference type="CDD" id="cd00065">
    <property type="entry name" value="FYVE_like_SF"/>
    <property type="match status" value="1"/>
</dbReference>
<gene>
    <name evidence="8" type="primary">LOC107265576</name>
</gene>
<dbReference type="GO" id="GO:0008270">
    <property type="term" value="F:zinc ion binding"/>
    <property type="evidence" value="ECO:0007669"/>
    <property type="project" value="UniProtKB-KW"/>
</dbReference>
<evidence type="ECO:0000313" key="7">
    <source>
        <dbReference type="Proteomes" id="UP000694920"/>
    </source>
</evidence>
<dbReference type="Proteomes" id="UP000694920">
    <property type="component" value="Unplaced"/>
</dbReference>
<organism evidence="7 8">
    <name type="scientific">Cephus cinctus</name>
    <name type="common">Wheat stem sawfly</name>
    <dbReference type="NCBI Taxonomy" id="211228"/>
    <lineage>
        <taxon>Eukaryota</taxon>
        <taxon>Metazoa</taxon>
        <taxon>Ecdysozoa</taxon>
        <taxon>Arthropoda</taxon>
        <taxon>Hexapoda</taxon>
        <taxon>Insecta</taxon>
        <taxon>Pterygota</taxon>
        <taxon>Neoptera</taxon>
        <taxon>Endopterygota</taxon>
        <taxon>Hymenoptera</taxon>
        <taxon>Cephoidea</taxon>
        <taxon>Cephidae</taxon>
        <taxon>Cephus</taxon>
    </lineage>
</organism>
<keyword evidence="2 4" id="KW-0863">Zinc-finger</keyword>
<dbReference type="GO" id="GO:0044878">
    <property type="term" value="P:mitotic cytokinesis checkpoint signaling"/>
    <property type="evidence" value="ECO:0007669"/>
    <property type="project" value="TreeGrafter"/>
</dbReference>
<dbReference type="Gene3D" id="3.30.40.10">
    <property type="entry name" value="Zinc/RING finger domain, C3HC4 (zinc finger)"/>
    <property type="match status" value="1"/>
</dbReference>
<evidence type="ECO:0000313" key="8">
    <source>
        <dbReference type="RefSeq" id="XP_015590659.1"/>
    </source>
</evidence>
<keyword evidence="1" id="KW-0479">Metal-binding</keyword>
<dbReference type="GO" id="GO:0032266">
    <property type="term" value="F:phosphatidylinositol-3-phosphate binding"/>
    <property type="evidence" value="ECO:0007669"/>
    <property type="project" value="TreeGrafter"/>
</dbReference>
<dbReference type="PROSITE" id="PS50178">
    <property type="entry name" value="ZF_FYVE"/>
    <property type="match status" value="1"/>
</dbReference>
<dbReference type="AlphaFoldDB" id="A0AAJ7BPL1"/>
<dbReference type="Pfam" id="PF22586">
    <property type="entry name" value="ANCHR-like_BBOX"/>
    <property type="match status" value="1"/>
</dbReference>
<dbReference type="GeneID" id="107265576"/>
<dbReference type="GO" id="GO:0030496">
    <property type="term" value="C:midbody"/>
    <property type="evidence" value="ECO:0007669"/>
    <property type="project" value="TreeGrafter"/>
</dbReference>
<proteinExistence type="predicted"/>
<sequence>MSCNSCQTKYSFFTHENACPKCGFSYCSKCLKYKCHLPNVGTKKICGPCYNKLQFSETKKTVTPVSDLSPPEGLDSPLIPIDITKKLDALENPSKPPITMYKQGTHWDKFKTGLEPADQEIVDRLRKLKDEDKQVPAPSVEEIRHRLALLKDQDPDKVPEKGNIYKEDTRSDQQKTNDLISEYLDTLKLSAGKDPYQEIQARLDHLRDIDPSKSTVKHDDSDDEDTVTKKLIKKALSEAVIEAKYQDVDELEDMEIEAVQGSCDEDEAPSCVMCEETKQLLVCSGCNNDLYCPACFEENHADFELHKHKIVPLKLSKKPTMD</sequence>
<evidence type="ECO:0000256" key="2">
    <source>
        <dbReference type="ARBA" id="ARBA00022771"/>
    </source>
</evidence>
<accession>A0AAJ7BPL1</accession>
<dbReference type="InterPro" id="IPR011011">
    <property type="entry name" value="Znf_FYVE_PHD"/>
</dbReference>
<keyword evidence="7" id="KW-1185">Reference proteome</keyword>
<dbReference type="KEGG" id="ccin:107265576"/>
<keyword evidence="3" id="KW-0862">Zinc</keyword>
<evidence type="ECO:0000256" key="1">
    <source>
        <dbReference type="ARBA" id="ARBA00022723"/>
    </source>
</evidence>
<dbReference type="GO" id="GO:0009838">
    <property type="term" value="P:abscission"/>
    <property type="evidence" value="ECO:0007669"/>
    <property type="project" value="TreeGrafter"/>
</dbReference>
<feature type="region of interest" description="Disordered" evidence="5">
    <location>
        <begin position="151"/>
        <end position="173"/>
    </location>
</feature>
<dbReference type="PANTHER" id="PTHR46603">
    <property type="entry name" value="ABSCISSION/NOCUT CHECKPOINT REGULATOR"/>
    <property type="match status" value="1"/>
</dbReference>
<reference evidence="8" key="1">
    <citation type="submission" date="2025-08" db="UniProtKB">
        <authorList>
            <consortium name="RefSeq"/>
        </authorList>
    </citation>
    <scope>IDENTIFICATION</scope>
</reference>
<dbReference type="PANTHER" id="PTHR46603:SF1">
    <property type="entry name" value="ABSCISSION_NOCUT CHECKPOINT REGULATOR"/>
    <property type="match status" value="1"/>
</dbReference>
<dbReference type="RefSeq" id="XP_015590659.1">
    <property type="nucleotide sequence ID" value="XM_015735173.2"/>
</dbReference>
<dbReference type="SUPFAM" id="SSF57903">
    <property type="entry name" value="FYVE/PHD zinc finger"/>
    <property type="match status" value="1"/>
</dbReference>
<dbReference type="GO" id="GO:0032154">
    <property type="term" value="C:cleavage furrow"/>
    <property type="evidence" value="ECO:0007669"/>
    <property type="project" value="TreeGrafter"/>
</dbReference>
<evidence type="ECO:0000256" key="3">
    <source>
        <dbReference type="ARBA" id="ARBA00022833"/>
    </source>
</evidence>
<feature type="domain" description="FYVE-type" evidence="6">
    <location>
        <begin position="1"/>
        <end position="54"/>
    </location>
</feature>
<dbReference type="SUPFAM" id="SSF57845">
    <property type="entry name" value="B-box zinc-binding domain"/>
    <property type="match status" value="1"/>
</dbReference>
<name>A0AAJ7BPL1_CEPCN</name>
<evidence type="ECO:0000259" key="6">
    <source>
        <dbReference type="PROSITE" id="PS50178"/>
    </source>
</evidence>
<evidence type="ECO:0000256" key="5">
    <source>
        <dbReference type="SAM" id="MobiDB-lite"/>
    </source>
</evidence>